<dbReference type="Pfam" id="PF00378">
    <property type="entry name" value="ECH_1"/>
    <property type="match status" value="1"/>
</dbReference>
<dbReference type="Proteomes" id="UP000236370">
    <property type="component" value="Unassembled WGS sequence"/>
</dbReference>
<organism evidence="1 2">
    <name type="scientific">Pan troglodytes</name>
    <name type="common">Chimpanzee</name>
    <dbReference type="NCBI Taxonomy" id="9598"/>
    <lineage>
        <taxon>Eukaryota</taxon>
        <taxon>Metazoa</taxon>
        <taxon>Chordata</taxon>
        <taxon>Craniata</taxon>
        <taxon>Vertebrata</taxon>
        <taxon>Euteleostomi</taxon>
        <taxon>Mammalia</taxon>
        <taxon>Eutheria</taxon>
        <taxon>Euarchontoglires</taxon>
        <taxon>Primates</taxon>
        <taxon>Haplorrhini</taxon>
        <taxon>Catarrhini</taxon>
        <taxon>Hominidae</taxon>
        <taxon>Pan</taxon>
    </lineage>
</organism>
<dbReference type="SUPFAM" id="SSF52096">
    <property type="entry name" value="ClpP/crotonase"/>
    <property type="match status" value="1"/>
</dbReference>
<evidence type="ECO:0000313" key="2">
    <source>
        <dbReference type="Proteomes" id="UP000236370"/>
    </source>
</evidence>
<comment type="caution">
    <text evidence="1">The sequence shown here is derived from an EMBL/GenBank/DDBJ whole genome shotgun (WGS) entry which is preliminary data.</text>
</comment>
<dbReference type="AlphaFoldDB" id="A0A2J8M5Q6"/>
<dbReference type="Gene3D" id="3.90.226.10">
    <property type="entry name" value="2-enoyl-CoA Hydratase, Chain A, domain 1"/>
    <property type="match status" value="1"/>
</dbReference>
<accession>A0A2J8M5Q6</accession>
<protein>
    <submittedName>
        <fullName evidence="1">EHHADH isoform 5</fullName>
    </submittedName>
</protein>
<gene>
    <name evidence="1" type="ORF">CK820_G0023395</name>
</gene>
<name>A0A2J8M5Q6_PANTR</name>
<dbReference type="InterPro" id="IPR001753">
    <property type="entry name" value="Enoyl-CoA_hydra/iso"/>
</dbReference>
<sequence length="76" mass="8315">MAEYTRLHNALALIRLRNPPVNAISTTLLRDIKEGLQKAVIDHTIKAIVICGAEGKFSAGNLSLTLSHHLWNPATD</sequence>
<evidence type="ECO:0000313" key="1">
    <source>
        <dbReference type="EMBL" id="PNI54848.1"/>
    </source>
</evidence>
<dbReference type="InterPro" id="IPR029045">
    <property type="entry name" value="ClpP/crotonase-like_dom_sf"/>
</dbReference>
<proteinExistence type="predicted"/>
<dbReference type="EMBL" id="NBAG03000267">
    <property type="protein sequence ID" value="PNI54848.1"/>
    <property type="molecule type" value="Genomic_DNA"/>
</dbReference>
<reference evidence="1 2" key="1">
    <citation type="submission" date="2017-12" db="EMBL/GenBank/DDBJ databases">
        <title>High-resolution comparative analysis of great ape genomes.</title>
        <authorList>
            <person name="Pollen A."/>
            <person name="Hastie A."/>
            <person name="Hormozdiari F."/>
            <person name="Dougherty M."/>
            <person name="Liu R."/>
            <person name="Chaisson M."/>
            <person name="Hoppe E."/>
            <person name="Hill C."/>
            <person name="Pang A."/>
            <person name="Hillier L."/>
            <person name="Baker C."/>
            <person name="Armstrong J."/>
            <person name="Shendure J."/>
            <person name="Paten B."/>
            <person name="Wilson R."/>
            <person name="Chao H."/>
            <person name="Schneider V."/>
            <person name="Ventura M."/>
            <person name="Kronenberg Z."/>
            <person name="Murali S."/>
            <person name="Gordon D."/>
            <person name="Cantsilieris S."/>
            <person name="Munson K."/>
            <person name="Nelson B."/>
            <person name="Raja A."/>
            <person name="Underwood J."/>
            <person name="Diekhans M."/>
            <person name="Fiddes I."/>
            <person name="Haussler D."/>
            <person name="Eichler E."/>
        </authorList>
    </citation>
    <scope>NUCLEOTIDE SEQUENCE [LARGE SCALE GENOMIC DNA]</scope>
    <source>
        <strain evidence="1">Yerkes chimp pedigree #C0471</strain>
    </source>
</reference>